<dbReference type="EMBL" id="JBHMDY010000001">
    <property type="protein sequence ID" value="MFB9258301.1"/>
    <property type="molecule type" value="Genomic_DNA"/>
</dbReference>
<sequence length="309" mass="34120">MNSVDRLMPMLMSTEQLRSRGMTAQSLRRDVQSGTLLRIRPGFFVEKAAAELDRADRHLLSVLAANAALDRPVFSHASAALIHGLPDWGLPLRKVSVSEESTKSGSRSSEIAIAHRVPDLTDHITSVDGLLVTSPERTVTDVALTTKRDTSVSLADGALRSGLVSPDSLAASLENASGRHGIKRARDAMSLVDAKCESVAETLSRLTFLDHDLPIPETQVEIRNHHGVLVARVDFFWPEFGVIGECDGFGKYFNGRTPTETREQLVKEKDRDAELVALGYRVIHWHWRDIMEPARLAALIRRVLFSTAQ</sequence>
<protein>
    <recommendedName>
        <fullName evidence="3">Transcriptional regulator, AbiEi antitoxin, Type IV TA system</fullName>
    </recommendedName>
</protein>
<organism evidence="1 2">
    <name type="scientific">Dietzia aerolata</name>
    <dbReference type="NCBI Taxonomy" id="595984"/>
    <lineage>
        <taxon>Bacteria</taxon>
        <taxon>Bacillati</taxon>
        <taxon>Actinomycetota</taxon>
        <taxon>Actinomycetes</taxon>
        <taxon>Mycobacteriales</taxon>
        <taxon>Dietziaceae</taxon>
        <taxon>Dietzia</taxon>
    </lineage>
</organism>
<evidence type="ECO:0008006" key="3">
    <source>
        <dbReference type="Google" id="ProtNLM"/>
    </source>
</evidence>
<evidence type="ECO:0000313" key="1">
    <source>
        <dbReference type="EMBL" id="MFB9258301.1"/>
    </source>
</evidence>
<gene>
    <name evidence="1" type="ORF">ACFFVD_00610</name>
</gene>
<proteinExistence type="predicted"/>
<keyword evidence="2" id="KW-1185">Reference proteome</keyword>
<evidence type="ECO:0000313" key="2">
    <source>
        <dbReference type="Proteomes" id="UP001589700"/>
    </source>
</evidence>
<dbReference type="Proteomes" id="UP001589700">
    <property type="component" value="Unassembled WGS sequence"/>
</dbReference>
<name>A0ABV5JKQ0_9ACTN</name>
<reference evidence="1 2" key="1">
    <citation type="submission" date="2024-09" db="EMBL/GenBank/DDBJ databases">
        <authorList>
            <person name="Sun Q."/>
            <person name="Mori K."/>
        </authorList>
    </citation>
    <scope>NUCLEOTIDE SEQUENCE [LARGE SCALE GENOMIC DNA]</scope>
    <source>
        <strain evidence="1 2">CCM 7659</strain>
    </source>
</reference>
<dbReference type="RefSeq" id="WP_241730354.1">
    <property type="nucleotide sequence ID" value="NZ_JAALDM010000289.1"/>
</dbReference>
<dbReference type="Gene3D" id="3.40.960.10">
    <property type="entry name" value="VSR Endonuclease"/>
    <property type="match status" value="1"/>
</dbReference>
<comment type="caution">
    <text evidence="1">The sequence shown here is derived from an EMBL/GenBank/DDBJ whole genome shotgun (WGS) entry which is preliminary data.</text>
</comment>
<accession>A0ABV5JKQ0</accession>